<dbReference type="InterPro" id="IPR000873">
    <property type="entry name" value="AMP-dep_synth/lig_dom"/>
</dbReference>
<dbReference type="PANTHER" id="PTHR24096">
    <property type="entry name" value="LONG-CHAIN-FATTY-ACID--COA LIGASE"/>
    <property type="match status" value="1"/>
</dbReference>
<dbReference type="OrthoDB" id="10253869at2759"/>
<feature type="chain" id="PRO_5015649666" evidence="2">
    <location>
        <begin position="20"/>
        <end position="129"/>
    </location>
</feature>
<sequence>MSVWLTVLIGSLESVASGGAPVAVINKFKRRFPNVSFLQSYGLTETRGEIARGASPCESMIPGTLGRLIANCEAKIVDPNTAVSLPPMNHGELLGMLMIKKLSLQWWTQKDGSKQAIFVTLTMKASYLL</sequence>
<dbReference type="Proteomes" id="UP000245207">
    <property type="component" value="Unassembled WGS sequence"/>
</dbReference>
<evidence type="ECO:0000256" key="2">
    <source>
        <dbReference type="SAM" id="SignalP"/>
    </source>
</evidence>
<name>A0A2U1KFZ4_ARTAN</name>
<dbReference type="GO" id="GO:0016405">
    <property type="term" value="F:CoA-ligase activity"/>
    <property type="evidence" value="ECO:0007669"/>
    <property type="project" value="TreeGrafter"/>
</dbReference>
<feature type="signal peptide" evidence="2">
    <location>
        <begin position="1"/>
        <end position="19"/>
    </location>
</feature>
<dbReference type="PANTHER" id="PTHR24096:SF362">
    <property type="entry name" value="4-COUMARATE--COA LIGASE-LIKE 9"/>
    <property type="match status" value="1"/>
</dbReference>
<organism evidence="4 5">
    <name type="scientific">Artemisia annua</name>
    <name type="common">Sweet wormwood</name>
    <dbReference type="NCBI Taxonomy" id="35608"/>
    <lineage>
        <taxon>Eukaryota</taxon>
        <taxon>Viridiplantae</taxon>
        <taxon>Streptophyta</taxon>
        <taxon>Embryophyta</taxon>
        <taxon>Tracheophyta</taxon>
        <taxon>Spermatophyta</taxon>
        <taxon>Magnoliopsida</taxon>
        <taxon>eudicotyledons</taxon>
        <taxon>Gunneridae</taxon>
        <taxon>Pentapetalae</taxon>
        <taxon>asterids</taxon>
        <taxon>campanulids</taxon>
        <taxon>Asterales</taxon>
        <taxon>Asteraceae</taxon>
        <taxon>Asteroideae</taxon>
        <taxon>Anthemideae</taxon>
        <taxon>Artemisiinae</taxon>
        <taxon>Artemisia</taxon>
    </lineage>
</organism>
<evidence type="ECO:0000313" key="4">
    <source>
        <dbReference type="EMBL" id="PWA35706.1"/>
    </source>
</evidence>
<dbReference type="SUPFAM" id="SSF56801">
    <property type="entry name" value="Acetyl-CoA synthetase-like"/>
    <property type="match status" value="1"/>
</dbReference>
<evidence type="ECO:0000313" key="5">
    <source>
        <dbReference type="Proteomes" id="UP000245207"/>
    </source>
</evidence>
<proteinExistence type="predicted"/>
<dbReference type="STRING" id="35608.A0A2U1KFZ4"/>
<keyword evidence="1 4" id="KW-0436">Ligase</keyword>
<gene>
    <name evidence="4" type="ORF">CTI12_AA607000</name>
</gene>
<protein>
    <submittedName>
        <fullName evidence="4">4-coumarate-coa ligase</fullName>
    </submittedName>
</protein>
<dbReference type="Pfam" id="PF00501">
    <property type="entry name" value="AMP-binding"/>
    <property type="match status" value="1"/>
</dbReference>
<evidence type="ECO:0000256" key="1">
    <source>
        <dbReference type="ARBA" id="ARBA00022598"/>
    </source>
</evidence>
<accession>A0A2U1KFZ4</accession>
<comment type="caution">
    <text evidence="4">The sequence shown here is derived from an EMBL/GenBank/DDBJ whole genome shotgun (WGS) entry which is preliminary data.</text>
</comment>
<dbReference type="Gene3D" id="3.40.50.980">
    <property type="match status" value="1"/>
</dbReference>
<keyword evidence="2" id="KW-0732">Signal</keyword>
<feature type="domain" description="AMP-dependent synthetase/ligase" evidence="3">
    <location>
        <begin position="10"/>
        <end position="94"/>
    </location>
</feature>
<dbReference type="EMBL" id="PKPP01019543">
    <property type="protein sequence ID" value="PWA35706.1"/>
    <property type="molecule type" value="Genomic_DNA"/>
</dbReference>
<dbReference type="Gene3D" id="2.30.38.10">
    <property type="entry name" value="Luciferase, Domain 3"/>
    <property type="match status" value="1"/>
</dbReference>
<evidence type="ECO:0000259" key="3">
    <source>
        <dbReference type="Pfam" id="PF00501"/>
    </source>
</evidence>
<keyword evidence="5" id="KW-1185">Reference proteome</keyword>
<reference evidence="4 5" key="1">
    <citation type="journal article" date="2018" name="Mol. Plant">
        <title>The genome of Artemisia annua provides insight into the evolution of Asteraceae family and artemisinin biosynthesis.</title>
        <authorList>
            <person name="Shen Q."/>
            <person name="Zhang L."/>
            <person name="Liao Z."/>
            <person name="Wang S."/>
            <person name="Yan T."/>
            <person name="Shi P."/>
            <person name="Liu M."/>
            <person name="Fu X."/>
            <person name="Pan Q."/>
            <person name="Wang Y."/>
            <person name="Lv Z."/>
            <person name="Lu X."/>
            <person name="Zhang F."/>
            <person name="Jiang W."/>
            <person name="Ma Y."/>
            <person name="Chen M."/>
            <person name="Hao X."/>
            <person name="Li L."/>
            <person name="Tang Y."/>
            <person name="Lv G."/>
            <person name="Zhou Y."/>
            <person name="Sun X."/>
            <person name="Brodelius P.E."/>
            <person name="Rose J.K.C."/>
            <person name="Tang K."/>
        </authorList>
    </citation>
    <scope>NUCLEOTIDE SEQUENCE [LARGE SCALE GENOMIC DNA]</scope>
    <source>
        <strain evidence="5">cv. Huhao1</strain>
        <tissue evidence="4">Leaf</tissue>
    </source>
</reference>
<dbReference type="AlphaFoldDB" id="A0A2U1KFZ4"/>